<proteinExistence type="predicted"/>
<keyword evidence="1" id="KW-0812">Transmembrane</keyword>
<reference evidence="2" key="1">
    <citation type="submission" date="2020-09" db="EMBL/GenBank/DDBJ databases">
        <title>A novel bacterium of genus Paenibacillus, isolated from South China Sea.</title>
        <authorList>
            <person name="Huang H."/>
            <person name="Mo K."/>
            <person name="Hu Y."/>
        </authorList>
    </citation>
    <scope>NUCLEOTIDE SEQUENCE</scope>
    <source>
        <strain evidence="2">IB182493</strain>
    </source>
</reference>
<dbReference type="EMBL" id="JACXIY010000019">
    <property type="protein sequence ID" value="MBD2870304.1"/>
    <property type="molecule type" value="Genomic_DNA"/>
</dbReference>
<evidence type="ECO:0000256" key="1">
    <source>
        <dbReference type="SAM" id="Phobius"/>
    </source>
</evidence>
<dbReference type="RefSeq" id="WP_190863121.1">
    <property type="nucleotide sequence ID" value="NZ_JACXIY010000019.1"/>
</dbReference>
<keyword evidence="3" id="KW-1185">Reference proteome</keyword>
<sequence length="164" mass="18019">MLIVGTFNHCTELELALSLLERNGIDKSRIMVVPMDLNRDSKSAYSPRIATDAERAFEVGMAFATAMSVIGVSIGFGLKLGPLLWGVIFAFGGFLVSFGLTIGIKRAIRRKRSRLSGKTAATYVKKTNRPELTVLIECEEERAEHVSRILWEHEAISVGRAGHG</sequence>
<name>A0A927H863_9BACL</name>
<dbReference type="Proteomes" id="UP000632125">
    <property type="component" value="Unassembled WGS sequence"/>
</dbReference>
<evidence type="ECO:0000313" key="2">
    <source>
        <dbReference type="EMBL" id="MBD2870304.1"/>
    </source>
</evidence>
<organism evidence="2 3">
    <name type="scientific">Paenibacillus arenilitoris</name>
    <dbReference type="NCBI Taxonomy" id="2772299"/>
    <lineage>
        <taxon>Bacteria</taxon>
        <taxon>Bacillati</taxon>
        <taxon>Bacillota</taxon>
        <taxon>Bacilli</taxon>
        <taxon>Bacillales</taxon>
        <taxon>Paenibacillaceae</taxon>
        <taxon>Paenibacillus</taxon>
    </lineage>
</organism>
<feature type="transmembrane region" description="Helical" evidence="1">
    <location>
        <begin position="83"/>
        <end position="104"/>
    </location>
</feature>
<protein>
    <submittedName>
        <fullName evidence="2">Uncharacterized protein</fullName>
    </submittedName>
</protein>
<gene>
    <name evidence="2" type="ORF">IDH41_17125</name>
</gene>
<keyword evidence="1" id="KW-1133">Transmembrane helix</keyword>
<keyword evidence="1" id="KW-0472">Membrane</keyword>
<evidence type="ECO:0000313" key="3">
    <source>
        <dbReference type="Proteomes" id="UP000632125"/>
    </source>
</evidence>
<feature type="transmembrane region" description="Helical" evidence="1">
    <location>
        <begin position="56"/>
        <end position="77"/>
    </location>
</feature>
<dbReference type="AlphaFoldDB" id="A0A927H863"/>
<accession>A0A927H863</accession>
<comment type="caution">
    <text evidence="2">The sequence shown here is derived from an EMBL/GenBank/DDBJ whole genome shotgun (WGS) entry which is preliminary data.</text>
</comment>